<dbReference type="Proteomes" id="UP001160148">
    <property type="component" value="Unassembled WGS sequence"/>
</dbReference>
<evidence type="ECO:0000313" key="4">
    <source>
        <dbReference type="EMBL" id="CAI6356735.1"/>
    </source>
</evidence>
<evidence type="ECO:0000256" key="3">
    <source>
        <dbReference type="SAM" id="SignalP"/>
    </source>
</evidence>
<organism evidence="4 5">
    <name type="scientific">Macrosiphum euphorbiae</name>
    <name type="common">potato aphid</name>
    <dbReference type="NCBI Taxonomy" id="13131"/>
    <lineage>
        <taxon>Eukaryota</taxon>
        <taxon>Metazoa</taxon>
        <taxon>Ecdysozoa</taxon>
        <taxon>Arthropoda</taxon>
        <taxon>Hexapoda</taxon>
        <taxon>Insecta</taxon>
        <taxon>Pterygota</taxon>
        <taxon>Neoptera</taxon>
        <taxon>Paraneoptera</taxon>
        <taxon>Hemiptera</taxon>
        <taxon>Sternorrhyncha</taxon>
        <taxon>Aphidomorpha</taxon>
        <taxon>Aphidoidea</taxon>
        <taxon>Aphididae</taxon>
        <taxon>Macrosiphini</taxon>
        <taxon>Macrosiphum</taxon>
    </lineage>
</organism>
<feature type="chain" id="PRO_5043886148" evidence="3">
    <location>
        <begin position="19"/>
        <end position="662"/>
    </location>
</feature>
<keyword evidence="2" id="KW-1133">Transmembrane helix</keyword>
<feature type="region of interest" description="Disordered" evidence="1">
    <location>
        <begin position="583"/>
        <end position="631"/>
    </location>
</feature>
<name>A0AAV0WLC8_9HEMI</name>
<dbReference type="AlphaFoldDB" id="A0AAV0WLC8"/>
<evidence type="ECO:0000313" key="5">
    <source>
        <dbReference type="Proteomes" id="UP001160148"/>
    </source>
</evidence>
<evidence type="ECO:0000256" key="1">
    <source>
        <dbReference type="SAM" id="MobiDB-lite"/>
    </source>
</evidence>
<accession>A0AAV0WLC8</accession>
<feature type="compositionally biased region" description="Low complexity" evidence="1">
    <location>
        <begin position="594"/>
        <end position="613"/>
    </location>
</feature>
<reference evidence="4 5" key="1">
    <citation type="submission" date="2023-01" db="EMBL/GenBank/DDBJ databases">
        <authorList>
            <person name="Whitehead M."/>
        </authorList>
    </citation>
    <scope>NUCLEOTIDE SEQUENCE [LARGE SCALE GENOMIC DNA]</scope>
</reference>
<gene>
    <name evidence="4" type="ORF">MEUPH1_LOCUS12438</name>
</gene>
<dbReference type="CDD" id="cd23576">
    <property type="entry name" value="TFP_LU_ECD_BAMBI"/>
    <property type="match status" value="1"/>
</dbReference>
<protein>
    <submittedName>
        <fullName evidence="4">Uncharacterized protein</fullName>
    </submittedName>
</protein>
<keyword evidence="3" id="KW-0732">Signal</keyword>
<comment type="caution">
    <text evidence="4">The sequence shown here is derived from an EMBL/GenBank/DDBJ whole genome shotgun (WGS) entry which is preliminary data.</text>
</comment>
<keyword evidence="2" id="KW-0812">Transmembrane</keyword>
<keyword evidence="2" id="KW-0472">Membrane</keyword>
<sequence length="662" mass="69480">MIFRSVVSALVVAAIASAAVISVPKYTSTHAPLEYVTSKLVESDLDSSITTVKPADTITTVKPADKNATVKPVDNISTVKPADYIATVTPADNISTVTPADNIATVTPVDNIATVTPADKNATVKPAAPAPAQAPMISCYCNLPKCSEAAGGDGTCSTRLGCYSEVQPIIPLVEEDTYSLDILANSSIISPVFSKFVKALAVATTEHAAAIRGSYGCLEQLHFAKQSCEEILKSMEAESSEFPIMQVPTNGAAPSAANPGIHALHCCQTDRCNGNQSGPAEGSVKSAQAVLVAALKNEFAPPPGVQNSTVGVPWTPAVKSSANNMELSNAKTSINNVELNNTKTSVNHVESSNIKTSPNNVQPSNPKKNYAADLWLGHFPDAVGEPKAPSPLKSDTIFEDASLVDATTPAAPVAMPPKLSVAVPVNHDETVAHVEHVVIKRHDKQSVVPVLKRTIDDQENIPDFDDDIAAEVAAPVVTTKLPIITIQPPTGPPQHSGVPDFGPPPSLKKKNITTNSVLATRGVNNYSNSHNNQADNNDIGSSMIGIICTIVVLCIIGLSLLMMIVVRAIIRNVCSNPGQPCACNGGMTRRRPRTQPSSSHPNAAAAAVNRSPSTAPLLPPPNKYRGHANAGASYSDSMGDTTYVLTTIPVPDHVTPVRVVRR</sequence>
<proteinExistence type="predicted"/>
<evidence type="ECO:0000256" key="2">
    <source>
        <dbReference type="SAM" id="Phobius"/>
    </source>
</evidence>
<dbReference type="EMBL" id="CARXXK010000002">
    <property type="protein sequence ID" value="CAI6356735.1"/>
    <property type="molecule type" value="Genomic_DNA"/>
</dbReference>
<feature type="transmembrane region" description="Helical" evidence="2">
    <location>
        <begin position="543"/>
        <end position="566"/>
    </location>
</feature>
<feature type="signal peptide" evidence="3">
    <location>
        <begin position="1"/>
        <end position="18"/>
    </location>
</feature>
<keyword evidence="5" id="KW-1185">Reference proteome</keyword>